<dbReference type="Pfam" id="PF13181">
    <property type="entry name" value="TPR_8"/>
    <property type="match status" value="1"/>
</dbReference>
<dbReference type="EMBL" id="JAULSN010000004">
    <property type="protein sequence ID" value="KAK3373373.1"/>
    <property type="molecule type" value="Genomic_DNA"/>
</dbReference>
<protein>
    <recommendedName>
        <fullName evidence="5">TPR domain-containing protein</fullName>
    </recommendedName>
</protein>
<dbReference type="InterPro" id="IPR019734">
    <property type="entry name" value="TPR_rpt"/>
</dbReference>
<comment type="caution">
    <text evidence="3">The sequence shown here is derived from an EMBL/GenBank/DDBJ whole genome shotgun (WGS) entry which is preliminary data.</text>
</comment>
<sequence length="516" mass="57027">MSAARCTTARRLPATAKQLARLAAPRCLNSSPPPWLLLQLELAATRQLRGTRSVILSTGRQCRFKSSQSTLRGGTTQNANHVRGAPEQPRPRSPPSYRQIFRLFWDSLKNLVGLARSDALREAYRTNPEEVIAALVGLIAITAIFGYAIVLIFTYFYAEQFTRFPEPIAQALRRALYYSNYAPDPQRALKYYQKALDLCNEMNLDPFSDEVMGIRIQIAAWLEKLESYENAAKTLEALLADCRRWVQVMEKEVKEGTAPKTLLDPENPDEVTETLWGKRTRILAKSVAISVKLADLYSDEHMREDELAHERLVWAVETGLGELRRRTAEGLKKGEGVWMSSEELGGALEALGHSYEAKSQFHLALPLFFRALQLCKEPCHIAVLMNNIATSFAQHPLLAIGDAPVDGLMEQPKEAATAAEQRASYLAAARRWASNANQHAAEPQGDKRTAECDEACAVSLANLGDIASLTGDLTRARQMFEQAIAMSKKIGFEAGITQAEGGLRALSQSGPVTVAA</sequence>
<dbReference type="GO" id="GO:0051787">
    <property type="term" value="F:misfolded protein binding"/>
    <property type="evidence" value="ECO:0007669"/>
    <property type="project" value="TreeGrafter"/>
</dbReference>
<dbReference type="Pfam" id="PF13176">
    <property type="entry name" value="TPR_7"/>
    <property type="match status" value="1"/>
</dbReference>
<evidence type="ECO:0000256" key="2">
    <source>
        <dbReference type="SAM" id="Phobius"/>
    </source>
</evidence>
<proteinExistence type="predicted"/>
<gene>
    <name evidence="3" type="ORF">B0T24DRAFT_720071</name>
</gene>
<evidence type="ECO:0000256" key="1">
    <source>
        <dbReference type="SAM" id="MobiDB-lite"/>
    </source>
</evidence>
<evidence type="ECO:0000313" key="3">
    <source>
        <dbReference type="EMBL" id="KAK3373373.1"/>
    </source>
</evidence>
<keyword evidence="2" id="KW-0472">Membrane</keyword>
<dbReference type="Gene3D" id="1.25.40.10">
    <property type="entry name" value="Tetratricopeptide repeat domain"/>
    <property type="match status" value="1"/>
</dbReference>
<dbReference type="Proteomes" id="UP001287356">
    <property type="component" value="Unassembled WGS sequence"/>
</dbReference>
<dbReference type="SUPFAM" id="SSF48452">
    <property type="entry name" value="TPR-like"/>
    <property type="match status" value="1"/>
</dbReference>
<reference evidence="3" key="1">
    <citation type="journal article" date="2023" name="Mol. Phylogenet. Evol.">
        <title>Genome-scale phylogeny and comparative genomics of the fungal order Sordariales.</title>
        <authorList>
            <person name="Hensen N."/>
            <person name="Bonometti L."/>
            <person name="Westerberg I."/>
            <person name="Brannstrom I.O."/>
            <person name="Guillou S."/>
            <person name="Cros-Aarteil S."/>
            <person name="Calhoun S."/>
            <person name="Haridas S."/>
            <person name="Kuo A."/>
            <person name="Mondo S."/>
            <person name="Pangilinan J."/>
            <person name="Riley R."/>
            <person name="LaButti K."/>
            <person name="Andreopoulos B."/>
            <person name="Lipzen A."/>
            <person name="Chen C."/>
            <person name="Yan M."/>
            <person name="Daum C."/>
            <person name="Ng V."/>
            <person name="Clum A."/>
            <person name="Steindorff A."/>
            <person name="Ohm R.A."/>
            <person name="Martin F."/>
            <person name="Silar P."/>
            <person name="Natvig D.O."/>
            <person name="Lalanne C."/>
            <person name="Gautier V."/>
            <person name="Ament-Velasquez S.L."/>
            <person name="Kruys A."/>
            <person name="Hutchinson M.I."/>
            <person name="Powell A.J."/>
            <person name="Barry K."/>
            <person name="Miller A.N."/>
            <person name="Grigoriev I.V."/>
            <person name="Debuchy R."/>
            <person name="Gladieux P."/>
            <person name="Hiltunen Thoren M."/>
            <person name="Johannesson H."/>
        </authorList>
    </citation>
    <scope>NUCLEOTIDE SEQUENCE</scope>
    <source>
        <strain evidence="3">CBS 958.72</strain>
    </source>
</reference>
<keyword evidence="2" id="KW-0812">Transmembrane</keyword>
<feature type="region of interest" description="Disordered" evidence="1">
    <location>
        <begin position="66"/>
        <end position="94"/>
    </location>
</feature>
<keyword evidence="2" id="KW-1133">Transmembrane helix</keyword>
<keyword evidence="4" id="KW-1185">Reference proteome</keyword>
<dbReference type="SMART" id="SM00028">
    <property type="entry name" value="TPR"/>
    <property type="match status" value="3"/>
</dbReference>
<dbReference type="AlphaFoldDB" id="A0AAE0KAR9"/>
<dbReference type="CDD" id="cd24145">
    <property type="entry name" value="Mgr3-like"/>
    <property type="match status" value="1"/>
</dbReference>
<reference evidence="3" key="2">
    <citation type="submission" date="2023-06" db="EMBL/GenBank/DDBJ databases">
        <authorList>
            <consortium name="Lawrence Berkeley National Laboratory"/>
            <person name="Haridas S."/>
            <person name="Hensen N."/>
            <person name="Bonometti L."/>
            <person name="Westerberg I."/>
            <person name="Brannstrom I.O."/>
            <person name="Guillou S."/>
            <person name="Cros-Aarteil S."/>
            <person name="Calhoun S."/>
            <person name="Kuo A."/>
            <person name="Mondo S."/>
            <person name="Pangilinan J."/>
            <person name="Riley R."/>
            <person name="Labutti K."/>
            <person name="Andreopoulos B."/>
            <person name="Lipzen A."/>
            <person name="Chen C."/>
            <person name="Yanf M."/>
            <person name="Daum C."/>
            <person name="Ng V."/>
            <person name="Clum A."/>
            <person name="Steindorff A."/>
            <person name="Ohm R."/>
            <person name="Martin F."/>
            <person name="Silar P."/>
            <person name="Natvig D."/>
            <person name="Lalanne C."/>
            <person name="Gautier V."/>
            <person name="Ament-Velasquez S.L."/>
            <person name="Kruys A."/>
            <person name="Hutchinson M.I."/>
            <person name="Powell A.J."/>
            <person name="Barry K."/>
            <person name="Miller A.N."/>
            <person name="Grigoriev I.V."/>
            <person name="Debuchy R."/>
            <person name="Gladieux P."/>
            <person name="Thoren M.H."/>
            <person name="Johannesson H."/>
        </authorList>
    </citation>
    <scope>NUCLEOTIDE SEQUENCE</scope>
    <source>
        <strain evidence="3">CBS 958.72</strain>
    </source>
</reference>
<dbReference type="InterPro" id="IPR040201">
    <property type="entry name" value="Mrg3-like"/>
</dbReference>
<dbReference type="PANTHER" id="PTHR28142">
    <property type="entry name" value="MITOCHONDRIAL INNER MEMBRANE I-AAA PROTEASE SUPERCOMPLEX SUBUNIT MGR3-RELATED"/>
    <property type="match status" value="1"/>
</dbReference>
<name>A0AAE0KAR9_9PEZI</name>
<organism evidence="3 4">
    <name type="scientific">Lasiosphaeria ovina</name>
    <dbReference type="NCBI Taxonomy" id="92902"/>
    <lineage>
        <taxon>Eukaryota</taxon>
        <taxon>Fungi</taxon>
        <taxon>Dikarya</taxon>
        <taxon>Ascomycota</taxon>
        <taxon>Pezizomycotina</taxon>
        <taxon>Sordariomycetes</taxon>
        <taxon>Sordariomycetidae</taxon>
        <taxon>Sordariales</taxon>
        <taxon>Lasiosphaeriaceae</taxon>
        <taxon>Lasiosphaeria</taxon>
    </lineage>
</organism>
<evidence type="ECO:0000313" key="4">
    <source>
        <dbReference type="Proteomes" id="UP001287356"/>
    </source>
</evidence>
<dbReference type="InterPro" id="IPR011990">
    <property type="entry name" value="TPR-like_helical_dom_sf"/>
</dbReference>
<feature type="compositionally biased region" description="Polar residues" evidence="1">
    <location>
        <begin position="66"/>
        <end position="80"/>
    </location>
</feature>
<dbReference type="GO" id="GO:0006515">
    <property type="term" value="P:protein quality control for misfolded or incompletely synthesized proteins"/>
    <property type="evidence" value="ECO:0007669"/>
    <property type="project" value="TreeGrafter"/>
</dbReference>
<evidence type="ECO:0008006" key="5">
    <source>
        <dbReference type="Google" id="ProtNLM"/>
    </source>
</evidence>
<feature type="transmembrane region" description="Helical" evidence="2">
    <location>
        <begin position="131"/>
        <end position="158"/>
    </location>
</feature>
<dbReference type="GO" id="GO:0031942">
    <property type="term" value="C:i-AAA complex"/>
    <property type="evidence" value="ECO:0007669"/>
    <property type="project" value="TreeGrafter"/>
</dbReference>
<dbReference type="PANTHER" id="PTHR28142:SF1">
    <property type="entry name" value="MITOCHONDRIAL INNER MEMBRANE I-AAA PROTEASE SUPERCOMPLEX SUBUNIT MGR3-RELATED"/>
    <property type="match status" value="1"/>
</dbReference>
<accession>A0AAE0KAR9</accession>